<dbReference type="InterPro" id="IPR027417">
    <property type="entry name" value="P-loop_NTPase"/>
</dbReference>
<dbReference type="InterPro" id="IPR013563">
    <property type="entry name" value="Oligopep_ABC_C"/>
</dbReference>
<dbReference type="InterPro" id="IPR017871">
    <property type="entry name" value="ABC_transporter-like_CS"/>
</dbReference>
<dbReference type="SMART" id="SM00382">
    <property type="entry name" value="AAA"/>
    <property type="match status" value="1"/>
</dbReference>
<dbReference type="Pfam" id="PF08352">
    <property type="entry name" value="oligo_HPY"/>
    <property type="match status" value="1"/>
</dbReference>
<dbReference type="InterPro" id="IPR003439">
    <property type="entry name" value="ABC_transporter-like_ATP-bd"/>
</dbReference>
<evidence type="ECO:0000313" key="8">
    <source>
        <dbReference type="Proteomes" id="UP000553888"/>
    </source>
</evidence>
<evidence type="ECO:0000256" key="5">
    <source>
        <dbReference type="SAM" id="MobiDB-lite"/>
    </source>
</evidence>
<gene>
    <name evidence="7" type="ORF">BJ979_001195</name>
</gene>
<dbReference type="PROSITE" id="PS50893">
    <property type="entry name" value="ABC_TRANSPORTER_2"/>
    <property type="match status" value="1"/>
</dbReference>
<evidence type="ECO:0000256" key="4">
    <source>
        <dbReference type="ARBA" id="ARBA00022840"/>
    </source>
</evidence>
<keyword evidence="8" id="KW-1185">Reference proteome</keyword>
<accession>A0A852YLE8</accession>
<evidence type="ECO:0000256" key="2">
    <source>
        <dbReference type="ARBA" id="ARBA00022448"/>
    </source>
</evidence>
<protein>
    <submittedName>
        <fullName evidence="7">Peptide/nickel transport system ATP-binding protein</fullName>
    </submittedName>
</protein>
<dbReference type="Gene3D" id="3.40.50.300">
    <property type="entry name" value="P-loop containing nucleotide triphosphate hydrolases"/>
    <property type="match status" value="1"/>
</dbReference>
<comment type="similarity">
    <text evidence="1">Belongs to the ABC transporter superfamily.</text>
</comment>
<dbReference type="PANTHER" id="PTHR43776">
    <property type="entry name" value="TRANSPORT ATP-BINDING PROTEIN"/>
    <property type="match status" value="1"/>
</dbReference>
<dbReference type="InterPro" id="IPR050319">
    <property type="entry name" value="ABC_transp_ATP-bind"/>
</dbReference>
<evidence type="ECO:0000259" key="6">
    <source>
        <dbReference type="PROSITE" id="PS50893"/>
    </source>
</evidence>
<name>A0A852YLE8_9MICO</name>
<evidence type="ECO:0000256" key="3">
    <source>
        <dbReference type="ARBA" id="ARBA00022741"/>
    </source>
</evidence>
<dbReference type="Pfam" id="PF00005">
    <property type="entry name" value="ABC_tran"/>
    <property type="match status" value="1"/>
</dbReference>
<feature type="compositionally biased region" description="Low complexity" evidence="5">
    <location>
        <begin position="8"/>
        <end position="20"/>
    </location>
</feature>
<organism evidence="7 8">
    <name type="scientific">Schumannella luteola</name>
    <dbReference type="NCBI Taxonomy" id="472059"/>
    <lineage>
        <taxon>Bacteria</taxon>
        <taxon>Bacillati</taxon>
        <taxon>Actinomycetota</taxon>
        <taxon>Actinomycetes</taxon>
        <taxon>Micrococcales</taxon>
        <taxon>Microbacteriaceae</taxon>
        <taxon>Schumannella</taxon>
    </lineage>
</organism>
<dbReference type="CDD" id="cd03257">
    <property type="entry name" value="ABC_NikE_OppD_transporters"/>
    <property type="match status" value="1"/>
</dbReference>
<keyword evidence="2" id="KW-0813">Transport</keyword>
<dbReference type="Proteomes" id="UP000553888">
    <property type="component" value="Unassembled WGS sequence"/>
</dbReference>
<feature type="region of interest" description="Disordered" evidence="5">
    <location>
        <begin position="1"/>
        <end position="20"/>
    </location>
</feature>
<dbReference type="GO" id="GO:0005524">
    <property type="term" value="F:ATP binding"/>
    <property type="evidence" value="ECO:0007669"/>
    <property type="project" value="UniProtKB-KW"/>
</dbReference>
<proteinExistence type="inferred from homology"/>
<evidence type="ECO:0000313" key="7">
    <source>
        <dbReference type="EMBL" id="NYG98569.1"/>
    </source>
</evidence>
<comment type="caution">
    <text evidence="7">The sequence shown here is derived from an EMBL/GenBank/DDBJ whole genome shotgun (WGS) entry which is preliminary data.</text>
</comment>
<sequence length="389" mass="41517">MTTPTSGDPSSAAPAAADSPSAAARVPVIETVALTKHFPVRGRGSRGKVVHAVEGVDLRLDAGSVVALVGESGSGKSTVARLIAQLLPRTSGDVLLQGQSVRVRLGRSFRRYVRNVQMILQDPFASLNPVHTVGYVLTRSVSIHNPGLSRAEREQKVRGLLEQVELRPAERYLTKFPHELSGGQRQRVAIARALGATPKALLADEPVSMLDVSIRIGVLNLLQRLKKDLDLAILYITHDIASARYFADETVVMYAGQVIERGPSEEVTQRPRHPYTQLLIASAPDADQLAGREERPAKGEPPSLIDPPTGCRFNPRCPFAMDVCRQERPPMFELEDGQKAACWLYDEGRAEQRAAAFGADAAAGVPVPVGATAGPAGAARGITNGGAGA</sequence>
<dbReference type="EMBL" id="JACBZY010000001">
    <property type="protein sequence ID" value="NYG98569.1"/>
    <property type="molecule type" value="Genomic_DNA"/>
</dbReference>
<dbReference type="InterPro" id="IPR003593">
    <property type="entry name" value="AAA+_ATPase"/>
</dbReference>
<dbReference type="RefSeq" id="WP_179566154.1">
    <property type="nucleotide sequence ID" value="NZ_JACBZY010000001.1"/>
</dbReference>
<reference evidence="7 8" key="1">
    <citation type="submission" date="2020-07" db="EMBL/GenBank/DDBJ databases">
        <title>Sequencing the genomes of 1000 actinobacteria strains.</title>
        <authorList>
            <person name="Klenk H.-P."/>
        </authorList>
    </citation>
    <scope>NUCLEOTIDE SEQUENCE [LARGE SCALE GENOMIC DNA]</scope>
    <source>
        <strain evidence="7 8">DSM 23141</strain>
    </source>
</reference>
<keyword evidence="3" id="KW-0547">Nucleotide-binding</keyword>
<dbReference type="GO" id="GO:0015833">
    <property type="term" value="P:peptide transport"/>
    <property type="evidence" value="ECO:0007669"/>
    <property type="project" value="InterPro"/>
</dbReference>
<dbReference type="NCBIfam" id="TIGR01727">
    <property type="entry name" value="oligo_HPY"/>
    <property type="match status" value="1"/>
</dbReference>
<evidence type="ECO:0000256" key="1">
    <source>
        <dbReference type="ARBA" id="ARBA00005417"/>
    </source>
</evidence>
<dbReference type="AlphaFoldDB" id="A0A852YLE8"/>
<dbReference type="GO" id="GO:0055085">
    <property type="term" value="P:transmembrane transport"/>
    <property type="evidence" value="ECO:0007669"/>
    <property type="project" value="UniProtKB-ARBA"/>
</dbReference>
<feature type="region of interest" description="Disordered" evidence="5">
    <location>
        <begin position="287"/>
        <end position="309"/>
    </location>
</feature>
<dbReference type="FunFam" id="3.40.50.300:FF:000016">
    <property type="entry name" value="Oligopeptide ABC transporter ATP-binding component"/>
    <property type="match status" value="1"/>
</dbReference>
<keyword evidence="4 7" id="KW-0067">ATP-binding</keyword>
<feature type="domain" description="ABC transporter" evidence="6">
    <location>
        <begin position="29"/>
        <end position="280"/>
    </location>
</feature>
<dbReference type="GO" id="GO:0016887">
    <property type="term" value="F:ATP hydrolysis activity"/>
    <property type="evidence" value="ECO:0007669"/>
    <property type="project" value="InterPro"/>
</dbReference>
<dbReference type="PROSITE" id="PS00211">
    <property type="entry name" value="ABC_TRANSPORTER_1"/>
    <property type="match status" value="1"/>
</dbReference>
<dbReference type="SUPFAM" id="SSF52540">
    <property type="entry name" value="P-loop containing nucleoside triphosphate hydrolases"/>
    <property type="match status" value="1"/>
</dbReference>